<name>A0A4S4KL17_9APHY</name>
<dbReference type="Pfam" id="PF17184">
    <property type="entry name" value="Rit1_C"/>
    <property type="match status" value="1"/>
</dbReference>
<feature type="compositionally biased region" description="Gly residues" evidence="1">
    <location>
        <begin position="156"/>
        <end position="167"/>
    </location>
</feature>
<feature type="region of interest" description="Disordered" evidence="1">
    <location>
        <begin position="148"/>
        <end position="189"/>
    </location>
</feature>
<feature type="domain" description="Rit1 N-terminal" evidence="2">
    <location>
        <begin position="24"/>
        <end position="148"/>
    </location>
</feature>
<evidence type="ECO:0000313" key="3">
    <source>
        <dbReference type="EMBL" id="THG99141.1"/>
    </source>
</evidence>
<evidence type="ECO:0000313" key="4">
    <source>
        <dbReference type="Proteomes" id="UP000309038"/>
    </source>
</evidence>
<protein>
    <recommendedName>
        <fullName evidence="2">Rit1 N-terminal domain-containing protein</fullName>
    </recommendedName>
</protein>
<dbReference type="GO" id="GO:0005737">
    <property type="term" value="C:cytoplasm"/>
    <property type="evidence" value="ECO:0007669"/>
    <property type="project" value="TreeGrafter"/>
</dbReference>
<evidence type="ECO:0000256" key="1">
    <source>
        <dbReference type="SAM" id="MobiDB-lite"/>
    </source>
</evidence>
<gene>
    <name evidence="3" type="ORF">EW026_g3137</name>
</gene>
<dbReference type="InterPro" id="IPR033449">
    <property type="entry name" value="Rit1_N"/>
</dbReference>
<proteinExistence type="predicted"/>
<sequence>MNKSDDDGDGACQQLTAEAPLSHIRKESLDVYNRVHSIAEDVLFITATSRVYPDLPILPNLRCGAWYVDPQIARTEPAYFKSTDGHFNNWGFNLRRPNLHLLSIVTEHNGFIIVDSTRAGKRIPDALSKTVPIWCAVINRAIKTAFSKPPDAHGDSGSGGGGGGGRGWDTALYTPPRRRERTRAFPDRR</sequence>
<dbReference type="AlphaFoldDB" id="A0A4S4KL17"/>
<accession>A0A4S4KL17</accession>
<dbReference type="GO" id="GO:0043399">
    <property type="term" value="F:tRNA adenosine(64)-2'-O-ribosylphosphate transferase activity"/>
    <property type="evidence" value="ECO:0007669"/>
    <property type="project" value="InterPro"/>
</dbReference>
<dbReference type="GO" id="GO:0019988">
    <property type="term" value="P:charged-tRNA amino acid modification"/>
    <property type="evidence" value="ECO:0007669"/>
    <property type="project" value="InterPro"/>
</dbReference>
<dbReference type="PANTHER" id="PTHR31811:SF0">
    <property type="entry name" value="TRNA A64-2'-O-RIBOSYLPHOSPHATE TRANSFERASE"/>
    <property type="match status" value="1"/>
</dbReference>
<dbReference type="EMBL" id="SGPJ01000090">
    <property type="protein sequence ID" value="THG99141.1"/>
    <property type="molecule type" value="Genomic_DNA"/>
</dbReference>
<dbReference type="InterPro" id="IPR007306">
    <property type="entry name" value="Rit1"/>
</dbReference>
<dbReference type="Proteomes" id="UP000309038">
    <property type="component" value="Unassembled WGS sequence"/>
</dbReference>
<evidence type="ECO:0000259" key="2">
    <source>
        <dbReference type="Pfam" id="PF17184"/>
    </source>
</evidence>
<keyword evidence="4" id="KW-1185">Reference proteome</keyword>
<reference evidence="3 4" key="1">
    <citation type="submission" date="2019-02" db="EMBL/GenBank/DDBJ databases">
        <title>Genome sequencing of the rare red list fungi Phlebia centrifuga.</title>
        <authorList>
            <person name="Buettner E."/>
            <person name="Kellner H."/>
        </authorList>
    </citation>
    <scope>NUCLEOTIDE SEQUENCE [LARGE SCALE GENOMIC DNA]</scope>
    <source>
        <strain evidence="3 4">DSM 108282</strain>
    </source>
</reference>
<organism evidence="3 4">
    <name type="scientific">Hermanssonia centrifuga</name>
    <dbReference type="NCBI Taxonomy" id="98765"/>
    <lineage>
        <taxon>Eukaryota</taxon>
        <taxon>Fungi</taxon>
        <taxon>Dikarya</taxon>
        <taxon>Basidiomycota</taxon>
        <taxon>Agaricomycotina</taxon>
        <taxon>Agaricomycetes</taxon>
        <taxon>Polyporales</taxon>
        <taxon>Meruliaceae</taxon>
        <taxon>Hermanssonia</taxon>
    </lineage>
</organism>
<comment type="caution">
    <text evidence="3">The sequence shown here is derived from an EMBL/GenBank/DDBJ whole genome shotgun (WGS) entry which is preliminary data.</text>
</comment>
<dbReference type="PANTHER" id="PTHR31811">
    <property type="entry name" value="TRNA A64-2'-O-RIBOSYLPHOSPHATE TRANSFERASE"/>
    <property type="match status" value="1"/>
</dbReference>